<sequence>MLRNPDSASSTGARRVMEGAASAPPLATTRSMWGRKSLFQMKSSVLPTGSRSSFPHQYLRGLMVAGPPPYSPGAIPVDHFCGFPLGRITFTGLRPAVSLAAAGAASPEAAEARGRTAAARVEATASSDMAAGDSREISRRREEEVHQSPVAVGE</sequence>
<feature type="compositionally biased region" description="Polar residues" evidence="1">
    <location>
        <begin position="1"/>
        <end position="12"/>
    </location>
</feature>
<dbReference type="EMBL" id="GBRH01282369">
    <property type="protein sequence ID" value="JAD15526.1"/>
    <property type="molecule type" value="Transcribed_RNA"/>
</dbReference>
<proteinExistence type="predicted"/>
<feature type="compositionally biased region" description="Basic and acidic residues" evidence="1">
    <location>
        <begin position="133"/>
        <end position="146"/>
    </location>
</feature>
<reference evidence="2" key="2">
    <citation type="journal article" date="2015" name="Data Brief">
        <title>Shoot transcriptome of the giant reed, Arundo donax.</title>
        <authorList>
            <person name="Barrero R.A."/>
            <person name="Guerrero F.D."/>
            <person name="Moolhuijzen P."/>
            <person name="Goolsby J.A."/>
            <person name="Tidwell J."/>
            <person name="Bellgard S.E."/>
            <person name="Bellgard M.I."/>
        </authorList>
    </citation>
    <scope>NUCLEOTIDE SEQUENCE</scope>
    <source>
        <tissue evidence="2">Shoot tissue taken approximately 20 cm above the soil surface</tissue>
    </source>
</reference>
<name>A0A0A8XPC9_ARUDO</name>
<feature type="region of interest" description="Disordered" evidence="1">
    <location>
        <begin position="1"/>
        <end position="24"/>
    </location>
</feature>
<evidence type="ECO:0000256" key="1">
    <source>
        <dbReference type="SAM" id="MobiDB-lite"/>
    </source>
</evidence>
<accession>A0A0A8XPC9</accession>
<evidence type="ECO:0000313" key="2">
    <source>
        <dbReference type="EMBL" id="JAD15526.1"/>
    </source>
</evidence>
<feature type="region of interest" description="Disordered" evidence="1">
    <location>
        <begin position="107"/>
        <end position="154"/>
    </location>
</feature>
<reference evidence="2" key="1">
    <citation type="submission" date="2014-09" db="EMBL/GenBank/DDBJ databases">
        <authorList>
            <person name="Magalhaes I.L.F."/>
            <person name="Oliveira U."/>
            <person name="Santos F.R."/>
            <person name="Vidigal T.H.D.A."/>
            <person name="Brescovit A.D."/>
            <person name="Santos A.J."/>
        </authorList>
    </citation>
    <scope>NUCLEOTIDE SEQUENCE</scope>
    <source>
        <tissue evidence="2">Shoot tissue taken approximately 20 cm above the soil surface</tissue>
    </source>
</reference>
<feature type="compositionally biased region" description="Low complexity" evidence="1">
    <location>
        <begin position="107"/>
        <end position="125"/>
    </location>
</feature>
<organism evidence="2">
    <name type="scientific">Arundo donax</name>
    <name type="common">Giant reed</name>
    <name type="synonym">Donax arundinaceus</name>
    <dbReference type="NCBI Taxonomy" id="35708"/>
    <lineage>
        <taxon>Eukaryota</taxon>
        <taxon>Viridiplantae</taxon>
        <taxon>Streptophyta</taxon>
        <taxon>Embryophyta</taxon>
        <taxon>Tracheophyta</taxon>
        <taxon>Spermatophyta</taxon>
        <taxon>Magnoliopsida</taxon>
        <taxon>Liliopsida</taxon>
        <taxon>Poales</taxon>
        <taxon>Poaceae</taxon>
        <taxon>PACMAD clade</taxon>
        <taxon>Arundinoideae</taxon>
        <taxon>Arundineae</taxon>
        <taxon>Arundo</taxon>
    </lineage>
</organism>
<protein>
    <submittedName>
        <fullName evidence="2">Uncharacterized protein</fullName>
    </submittedName>
</protein>
<dbReference type="AlphaFoldDB" id="A0A0A8XPC9"/>